<feature type="region of interest" description="Disordered" evidence="2">
    <location>
        <begin position="625"/>
        <end position="660"/>
    </location>
</feature>
<feature type="compositionally biased region" description="Basic and acidic residues" evidence="2">
    <location>
        <begin position="220"/>
        <end position="239"/>
    </location>
</feature>
<sequence>MEYKLSIEHSYKLSPRERTGHVDVSRVRNGLSTQKSASVLSPPLPSLTLSKGDTYISISALQCHGIMTPTQKSHGTMSKTGWEGNDLRNDEEIFIQDLVDLDSPVLIKPKGPSKCPLFCCFYAEFDIKKGPVIRHQCPKNFMDQDITTITTSQIHDMLTKSFAELAEGAKKSATKDGSTRESVYTEEGPENEQKDNRCIGGVQSAENAFPVDDNDSIVFLDDKKKDKKTDPVDSDEGSRLQDGGQSIFDSTSEYIITGSELTGRVITLSTHDMHVMTRPTQISDERYERNALLFSIGFVLRRAADPRPFRPLLSKLALTLRSMEIESGFLSEPSKRIKIQSLLEKILITMNSPRWECNLLLDKSTALNLKLYHPPKPEASPVHEYQVPVLLRRDLQLQLYEWDLAINWVILHIDGVTNARQISIRAEVDLEMVLACLRVLKHHGVIHIVDMFMYTNRYEFTDRATAMLAGKEDHLLREAVAFAMKRQTSHVDSSENATGAATNNSLAAGSTASGGSDVGNTGTSPKFGSPFFPSSNLVPPATPSSSYPPRTLNLLAAGGSQRSSNLRFAMMAVNSLERDAVHLDKQPEERQYLKNALAELYCACNRNLSFGDLWLGLTSDASSLQSKNSNSQSKLANQFPVSTRNQRNVRSRKDSFTDTDTTENNDVVIVSSPMEAFLIDSMKKKRSVSVAEESSSGATNNKSAKPPSLISSDWKSIFKDFDHRRFITFGIVHGLLIRIHSYPYFTGSHFPEKRVFSMEPQYASMDSSTEPTSLRQPINFRYEMKEEKNFQLAKAAAAVMDGTRCDDEIACKFEMPMQKVTELVEKYSGKKVIYLFSTLNSKTH</sequence>
<dbReference type="GO" id="GO:1904262">
    <property type="term" value="P:negative regulation of TORC1 signaling"/>
    <property type="evidence" value="ECO:0007669"/>
    <property type="project" value="TreeGrafter"/>
</dbReference>
<feature type="compositionally biased region" description="Low complexity" evidence="2">
    <location>
        <begin position="496"/>
        <end position="515"/>
    </location>
</feature>
<dbReference type="GO" id="GO:1990130">
    <property type="term" value="C:GATOR1 complex"/>
    <property type="evidence" value="ECO:0007669"/>
    <property type="project" value="TreeGrafter"/>
</dbReference>
<evidence type="ECO:0000256" key="2">
    <source>
        <dbReference type="SAM" id="MobiDB-lite"/>
    </source>
</evidence>
<feature type="region of interest" description="Disordered" evidence="2">
    <location>
        <begin position="491"/>
        <end position="525"/>
    </location>
</feature>
<comment type="similarity">
    <text evidence="1">Belongs to the NPR2 family.</text>
</comment>
<gene>
    <name evidence="3" type="ORF">IV203_019359</name>
</gene>
<dbReference type="EMBL" id="JAGRRH010000004">
    <property type="protein sequence ID" value="KAG7370789.1"/>
    <property type="molecule type" value="Genomic_DNA"/>
</dbReference>
<dbReference type="OrthoDB" id="338854at2759"/>
<dbReference type="PANTHER" id="PTHR12991">
    <property type="entry name" value="NITROGEN PERMEASE REGULATOR 2/TUMOR SUPPRESSOR CANDIDATE 4"/>
    <property type="match status" value="1"/>
</dbReference>
<feature type="compositionally biased region" description="Basic and acidic residues" evidence="2">
    <location>
        <begin position="169"/>
        <end position="179"/>
    </location>
</feature>
<evidence type="ECO:0000256" key="1">
    <source>
        <dbReference type="ARBA" id="ARBA00008433"/>
    </source>
</evidence>
<protein>
    <submittedName>
        <fullName evidence="3">Nitrogen permease regulator 2</fullName>
    </submittedName>
</protein>
<proteinExistence type="inferred from homology"/>
<name>A0A9K3LYC4_9STRA</name>
<evidence type="ECO:0000313" key="4">
    <source>
        <dbReference type="Proteomes" id="UP000693970"/>
    </source>
</evidence>
<accession>A0A9K3LYC4</accession>
<dbReference type="AlphaFoldDB" id="A0A9K3LYC4"/>
<dbReference type="GO" id="GO:0005096">
    <property type="term" value="F:GTPase activator activity"/>
    <property type="evidence" value="ECO:0007669"/>
    <property type="project" value="TreeGrafter"/>
</dbReference>
<dbReference type="Proteomes" id="UP000693970">
    <property type="component" value="Unassembled WGS sequence"/>
</dbReference>
<reference evidence="3" key="1">
    <citation type="journal article" date="2021" name="Sci. Rep.">
        <title>Diploid genomic architecture of Nitzschia inconspicua, an elite biomass production diatom.</title>
        <authorList>
            <person name="Oliver A."/>
            <person name="Podell S."/>
            <person name="Pinowska A."/>
            <person name="Traller J.C."/>
            <person name="Smith S.R."/>
            <person name="McClure R."/>
            <person name="Beliaev A."/>
            <person name="Bohutskyi P."/>
            <person name="Hill E.A."/>
            <person name="Rabines A."/>
            <person name="Zheng H."/>
            <person name="Allen L.Z."/>
            <person name="Kuo A."/>
            <person name="Grigoriev I.V."/>
            <person name="Allen A.E."/>
            <person name="Hazlebeck D."/>
            <person name="Allen E.E."/>
        </authorList>
    </citation>
    <scope>NUCLEOTIDE SEQUENCE</scope>
    <source>
        <strain evidence="3">Hildebrandi</strain>
    </source>
</reference>
<dbReference type="PANTHER" id="PTHR12991:SF10">
    <property type="entry name" value="GATOR COMPLEX PROTEIN NPRL2"/>
    <property type="match status" value="1"/>
</dbReference>
<dbReference type="Pfam" id="PF06218">
    <property type="entry name" value="NPR2"/>
    <property type="match status" value="1"/>
</dbReference>
<dbReference type="GO" id="GO:0005774">
    <property type="term" value="C:vacuolar membrane"/>
    <property type="evidence" value="ECO:0007669"/>
    <property type="project" value="TreeGrafter"/>
</dbReference>
<comment type="caution">
    <text evidence="3">The sequence shown here is derived from an EMBL/GenBank/DDBJ whole genome shotgun (WGS) entry which is preliminary data.</text>
</comment>
<feature type="region of interest" description="Disordered" evidence="2">
    <location>
        <begin position="220"/>
        <end position="245"/>
    </location>
</feature>
<dbReference type="InterPro" id="IPR009348">
    <property type="entry name" value="NPR2-like"/>
</dbReference>
<feature type="compositionally biased region" description="Low complexity" evidence="2">
    <location>
        <begin position="625"/>
        <end position="638"/>
    </location>
</feature>
<keyword evidence="4" id="KW-1185">Reference proteome</keyword>
<reference evidence="3" key="2">
    <citation type="submission" date="2021-04" db="EMBL/GenBank/DDBJ databases">
        <authorList>
            <person name="Podell S."/>
        </authorList>
    </citation>
    <scope>NUCLEOTIDE SEQUENCE</scope>
    <source>
        <strain evidence="3">Hildebrandi</strain>
    </source>
</reference>
<feature type="compositionally biased region" description="Polar residues" evidence="2">
    <location>
        <begin position="639"/>
        <end position="648"/>
    </location>
</feature>
<feature type="region of interest" description="Disordered" evidence="2">
    <location>
        <begin position="169"/>
        <end position="197"/>
    </location>
</feature>
<organism evidence="3 4">
    <name type="scientific">Nitzschia inconspicua</name>
    <dbReference type="NCBI Taxonomy" id="303405"/>
    <lineage>
        <taxon>Eukaryota</taxon>
        <taxon>Sar</taxon>
        <taxon>Stramenopiles</taxon>
        <taxon>Ochrophyta</taxon>
        <taxon>Bacillariophyta</taxon>
        <taxon>Bacillariophyceae</taxon>
        <taxon>Bacillariophycidae</taxon>
        <taxon>Bacillariales</taxon>
        <taxon>Bacillariaceae</taxon>
        <taxon>Nitzschia</taxon>
    </lineage>
</organism>
<dbReference type="GO" id="GO:0010508">
    <property type="term" value="P:positive regulation of autophagy"/>
    <property type="evidence" value="ECO:0007669"/>
    <property type="project" value="TreeGrafter"/>
</dbReference>
<evidence type="ECO:0000313" key="3">
    <source>
        <dbReference type="EMBL" id="KAG7370789.1"/>
    </source>
</evidence>